<keyword evidence="1" id="KW-0472">Membrane</keyword>
<keyword evidence="4" id="KW-1185">Reference proteome</keyword>
<reference evidence="3 4" key="1">
    <citation type="journal article" date="2018" name="Front. Plant Sci.">
        <title>Red Clover (Trifolium pratense) and Zigzag Clover (T. medium) - A Picture of Genomic Similarities and Differences.</title>
        <authorList>
            <person name="Dluhosova J."/>
            <person name="Istvanek J."/>
            <person name="Nedelnik J."/>
            <person name="Repkova J."/>
        </authorList>
    </citation>
    <scope>NUCLEOTIDE SEQUENCE [LARGE SCALE GENOMIC DNA]</scope>
    <source>
        <strain evidence="4">cv. 10/8</strain>
        <tissue evidence="3">Leaf</tissue>
    </source>
</reference>
<name>A0A392NAD1_9FABA</name>
<evidence type="ECO:0000313" key="3">
    <source>
        <dbReference type="EMBL" id="MCH95424.1"/>
    </source>
</evidence>
<keyword evidence="1" id="KW-0812">Transmembrane</keyword>
<feature type="signal peptide" evidence="2">
    <location>
        <begin position="1"/>
        <end position="18"/>
    </location>
</feature>
<evidence type="ECO:0000313" key="4">
    <source>
        <dbReference type="Proteomes" id="UP000265520"/>
    </source>
</evidence>
<evidence type="ECO:0000256" key="2">
    <source>
        <dbReference type="SAM" id="SignalP"/>
    </source>
</evidence>
<proteinExistence type="predicted"/>
<dbReference type="AlphaFoldDB" id="A0A392NAD1"/>
<protein>
    <submittedName>
        <fullName evidence="3">Uncharacterized protein</fullName>
    </submittedName>
</protein>
<accession>A0A392NAD1</accession>
<feature type="transmembrane region" description="Helical" evidence="1">
    <location>
        <begin position="66"/>
        <end position="83"/>
    </location>
</feature>
<keyword evidence="2" id="KW-0732">Signal</keyword>
<feature type="transmembrane region" description="Helical" evidence="1">
    <location>
        <begin position="90"/>
        <end position="110"/>
    </location>
</feature>
<evidence type="ECO:0000256" key="1">
    <source>
        <dbReference type="SAM" id="Phobius"/>
    </source>
</evidence>
<dbReference type="Proteomes" id="UP000265520">
    <property type="component" value="Unassembled WGS sequence"/>
</dbReference>
<feature type="non-terminal residue" evidence="3">
    <location>
        <position position="1"/>
    </location>
</feature>
<keyword evidence="1" id="KW-1133">Transmembrane helix</keyword>
<feature type="chain" id="PRO_5017303815" evidence="2">
    <location>
        <begin position="19"/>
        <end position="129"/>
    </location>
</feature>
<dbReference type="EMBL" id="LXQA010029802">
    <property type="protein sequence ID" value="MCH95424.1"/>
    <property type="molecule type" value="Genomic_DNA"/>
</dbReference>
<comment type="caution">
    <text evidence="3">The sequence shown here is derived from an EMBL/GenBank/DDBJ whole genome shotgun (WGS) entry which is preliminary data.</text>
</comment>
<sequence>RVLISAVSVLCCFGLGQLELYGSHHCRFCLVLCRCTGSIRCCGAVNVDLGLFGEAASLGSLGPFEFLFWCGSVLVGYLSGGVLSESSIDCSLFGLIFCGWSGLFFGKFVGGFDFHPFTLLVQWSVVFSL</sequence>
<organism evidence="3 4">
    <name type="scientific">Trifolium medium</name>
    <dbReference type="NCBI Taxonomy" id="97028"/>
    <lineage>
        <taxon>Eukaryota</taxon>
        <taxon>Viridiplantae</taxon>
        <taxon>Streptophyta</taxon>
        <taxon>Embryophyta</taxon>
        <taxon>Tracheophyta</taxon>
        <taxon>Spermatophyta</taxon>
        <taxon>Magnoliopsida</taxon>
        <taxon>eudicotyledons</taxon>
        <taxon>Gunneridae</taxon>
        <taxon>Pentapetalae</taxon>
        <taxon>rosids</taxon>
        <taxon>fabids</taxon>
        <taxon>Fabales</taxon>
        <taxon>Fabaceae</taxon>
        <taxon>Papilionoideae</taxon>
        <taxon>50 kb inversion clade</taxon>
        <taxon>NPAAA clade</taxon>
        <taxon>Hologalegina</taxon>
        <taxon>IRL clade</taxon>
        <taxon>Trifolieae</taxon>
        <taxon>Trifolium</taxon>
    </lineage>
</organism>